<dbReference type="STRING" id="6313.A0A0K0DHR4"/>
<dbReference type="AlphaFoldDB" id="A0A0K0DHR4"/>
<evidence type="ECO:0000313" key="2">
    <source>
        <dbReference type="Proteomes" id="UP000035642"/>
    </source>
</evidence>
<feature type="transmembrane region" description="Helical" evidence="1">
    <location>
        <begin position="20"/>
        <end position="39"/>
    </location>
</feature>
<keyword evidence="1" id="KW-0472">Membrane</keyword>
<keyword evidence="1" id="KW-1133">Transmembrane helix</keyword>
<accession>A0A0K0DHR4</accession>
<proteinExistence type="predicted"/>
<reference evidence="2" key="1">
    <citation type="submission" date="2012-09" db="EMBL/GenBank/DDBJ databases">
        <authorList>
            <person name="Martin A.A."/>
        </authorList>
    </citation>
    <scope>NUCLEOTIDE SEQUENCE</scope>
</reference>
<dbReference type="Proteomes" id="UP000035642">
    <property type="component" value="Unassembled WGS sequence"/>
</dbReference>
<sequence>MGASLIWLLPAVRETNNQMVFLVAICAMFTCIGGTYSLFPYITNKHFGSTNFGVIYGFIQCSMVRIDTIDMQHYRENIDDVIAYAEVQLKLNQCQGLNIKKFSQSSHH</sequence>
<name>A0A0K0DHR4_ANGCA</name>
<reference evidence="3" key="2">
    <citation type="submission" date="2017-02" db="UniProtKB">
        <authorList>
            <consortium name="WormBaseParasite"/>
        </authorList>
    </citation>
    <scope>IDENTIFICATION</scope>
</reference>
<protein>
    <submittedName>
        <fullName evidence="3">Aa_trans domain-containing protein</fullName>
    </submittedName>
</protein>
<keyword evidence="1" id="KW-0812">Transmembrane</keyword>
<organism evidence="2 3">
    <name type="scientific">Angiostrongylus cantonensis</name>
    <name type="common">Rat lungworm</name>
    <dbReference type="NCBI Taxonomy" id="6313"/>
    <lineage>
        <taxon>Eukaryota</taxon>
        <taxon>Metazoa</taxon>
        <taxon>Ecdysozoa</taxon>
        <taxon>Nematoda</taxon>
        <taxon>Chromadorea</taxon>
        <taxon>Rhabditida</taxon>
        <taxon>Rhabditina</taxon>
        <taxon>Rhabditomorpha</taxon>
        <taxon>Strongyloidea</taxon>
        <taxon>Metastrongylidae</taxon>
        <taxon>Angiostrongylus</taxon>
    </lineage>
</organism>
<evidence type="ECO:0000256" key="1">
    <source>
        <dbReference type="SAM" id="Phobius"/>
    </source>
</evidence>
<dbReference type="WBParaSite" id="ACAC_0001076201-mRNA-1">
    <property type="protein sequence ID" value="ACAC_0001076201-mRNA-1"/>
    <property type="gene ID" value="ACAC_0001076201"/>
</dbReference>
<evidence type="ECO:0000313" key="3">
    <source>
        <dbReference type="WBParaSite" id="ACAC_0001076201-mRNA-1"/>
    </source>
</evidence>
<keyword evidence="2" id="KW-1185">Reference proteome</keyword>